<gene>
    <name evidence="10" type="ORF">ANCCAN_04998</name>
</gene>
<dbReference type="InterPro" id="IPR037272">
    <property type="entry name" value="SNS_sf"/>
</dbReference>
<evidence type="ECO:0000256" key="9">
    <source>
        <dbReference type="SAM" id="Phobius"/>
    </source>
</evidence>
<keyword evidence="4" id="KW-0769">Symport</keyword>
<feature type="binding site" evidence="7">
    <location>
        <position position="275"/>
    </location>
    <ligand>
        <name>Na(+)</name>
        <dbReference type="ChEBI" id="CHEBI:29101"/>
        <label>1</label>
    </ligand>
</feature>
<keyword evidence="6 9" id="KW-0472">Membrane</keyword>
<evidence type="ECO:0008006" key="12">
    <source>
        <dbReference type="Google" id="ProtNLM"/>
    </source>
</evidence>
<keyword evidence="7" id="KW-0915">Sodium</keyword>
<keyword evidence="7" id="KW-0479">Metal-binding</keyword>
<evidence type="ECO:0000313" key="11">
    <source>
        <dbReference type="Proteomes" id="UP000252519"/>
    </source>
</evidence>
<dbReference type="GO" id="GO:0046872">
    <property type="term" value="F:metal ion binding"/>
    <property type="evidence" value="ECO:0007669"/>
    <property type="project" value="UniProtKB-KW"/>
</dbReference>
<organism evidence="10 11">
    <name type="scientific">Ancylostoma caninum</name>
    <name type="common">Dog hookworm</name>
    <dbReference type="NCBI Taxonomy" id="29170"/>
    <lineage>
        <taxon>Eukaryota</taxon>
        <taxon>Metazoa</taxon>
        <taxon>Ecdysozoa</taxon>
        <taxon>Nematoda</taxon>
        <taxon>Chromadorea</taxon>
        <taxon>Rhabditida</taxon>
        <taxon>Rhabditina</taxon>
        <taxon>Rhabditomorpha</taxon>
        <taxon>Strongyloidea</taxon>
        <taxon>Ancylostomatidae</taxon>
        <taxon>Ancylostomatinae</taxon>
        <taxon>Ancylostoma</taxon>
    </lineage>
</organism>
<feature type="disulfide bond" evidence="8">
    <location>
        <begin position="127"/>
        <end position="138"/>
    </location>
</feature>
<dbReference type="AlphaFoldDB" id="A0A368GZW3"/>
<dbReference type="PANTHER" id="PTHR11616:SF326">
    <property type="entry name" value="SODIUM-DEPENDENT TRANSPORTER SNF-5"/>
    <property type="match status" value="1"/>
</dbReference>
<comment type="caution">
    <text evidence="10">The sequence shown here is derived from an EMBL/GenBank/DDBJ whole genome shotgun (WGS) entry which is preliminary data.</text>
</comment>
<dbReference type="OrthoDB" id="5876630at2759"/>
<dbReference type="GO" id="GO:0005886">
    <property type="term" value="C:plasma membrane"/>
    <property type="evidence" value="ECO:0007669"/>
    <property type="project" value="TreeGrafter"/>
</dbReference>
<dbReference type="InterPro" id="IPR000175">
    <property type="entry name" value="Na/ntran_symport"/>
</dbReference>
<evidence type="ECO:0000256" key="8">
    <source>
        <dbReference type="PIRSR" id="PIRSR600175-2"/>
    </source>
</evidence>
<feature type="transmembrane region" description="Helical" evidence="9">
    <location>
        <begin position="191"/>
        <end position="212"/>
    </location>
</feature>
<evidence type="ECO:0000256" key="7">
    <source>
        <dbReference type="PIRSR" id="PIRSR600175-1"/>
    </source>
</evidence>
<keyword evidence="5 9" id="KW-1133">Transmembrane helix</keyword>
<dbReference type="GO" id="GO:0043005">
    <property type="term" value="C:neuron projection"/>
    <property type="evidence" value="ECO:0007669"/>
    <property type="project" value="TreeGrafter"/>
</dbReference>
<keyword evidence="11" id="KW-1185">Reference proteome</keyword>
<dbReference type="EMBL" id="JOJR01000041">
    <property type="protein sequence ID" value="RCN48889.1"/>
    <property type="molecule type" value="Genomic_DNA"/>
</dbReference>
<feature type="transmembrane region" description="Helical" evidence="9">
    <location>
        <begin position="12"/>
        <end position="30"/>
    </location>
</feature>
<keyword evidence="8" id="KW-1015">Disulfide bond</keyword>
<evidence type="ECO:0000313" key="10">
    <source>
        <dbReference type="EMBL" id="RCN48889.1"/>
    </source>
</evidence>
<sequence>MFLEAKVTVGKTILDILSITCLLSLMNDYWIVPVKAVENGGLAFLLIYLLMLVILVYPVLSFVLFVSQYTQTGIINVFKMYGPLFEGVGYGYMVLIFLVQMKIIHQGSILLKHISFVFSDNLSIGTCSEIIVDDWMKCSSIFLDSQCMIKNKNYSFYAQGSCWSVPRLRDSEAVTSAESYLSFLFEPEYGYGFDFGMFVRYLIQLSAIAVLAANGPMILIAFLAVLAILFLMLIVADNLFAFNHQSLTLLLRLSNFQKLLELEPWVTALRLAFSSSGLGEVTVFCMSSFRNPRGKYFLTATVVIIAKILVCIIGLFSLLNDISILDMRAPNHKRAFSPKNAG</sequence>
<comment type="subcellular location">
    <subcellularLocation>
        <location evidence="1">Membrane</location>
        <topology evidence="1">Multi-pass membrane protein</topology>
    </subcellularLocation>
</comment>
<dbReference type="GO" id="GO:0005332">
    <property type="term" value="F:gamma-aminobutyric acid:sodium:chloride symporter activity"/>
    <property type="evidence" value="ECO:0007669"/>
    <property type="project" value="TreeGrafter"/>
</dbReference>
<reference evidence="10 11" key="1">
    <citation type="submission" date="2014-10" db="EMBL/GenBank/DDBJ databases">
        <title>Draft genome of the hookworm Ancylostoma caninum.</title>
        <authorList>
            <person name="Mitreva M."/>
        </authorList>
    </citation>
    <scope>NUCLEOTIDE SEQUENCE [LARGE SCALE GENOMIC DNA]</scope>
    <source>
        <strain evidence="10 11">Baltimore</strain>
    </source>
</reference>
<feature type="transmembrane region" description="Helical" evidence="9">
    <location>
        <begin position="218"/>
        <end position="242"/>
    </location>
</feature>
<proteinExistence type="predicted"/>
<evidence type="ECO:0000256" key="4">
    <source>
        <dbReference type="ARBA" id="ARBA00022847"/>
    </source>
</evidence>
<evidence type="ECO:0000256" key="3">
    <source>
        <dbReference type="ARBA" id="ARBA00022692"/>
    </source>
</evidence>
<accession>A0A368GZW3</accession>
<evidence type="ECO:0000256" key="6">
    <source>
        <dbReference type="ARBA" id="ARBA00023136"/>
    </source>
</evidence>
<dbReference type="Proteomes" id="UP000252519">
    <property type="component" value="Unassembled WGS sequence"/>
</dbReference>
<dbReference type="Pfam" id="PF00209">
    <property type="entry name" value="SNF"/>
    <property type="match status" value="1"/>
</dbReference>
<evidence type="ECO:0000256" key="1">
    <source>
        <dbReference type="ARBA" id="ARBA00004141"/>
    </source>
</evidence>
<feature type="transmembrane region" description="Helical" evidence="9">
    <location>
        <begin position="42"/>
        <end position="67"/>
    </location>
</feature>
<feature type="transmembrane region" description="Helical" evidence="9">
    <location>
        <begin position="296"/>
        <end position="319"/>
    </location>
</feature>
<name>A0A368GZW3_ANCCA</name>
<dbReference type="SUPFAM" id="SSF161070">
    <property type="entry name" value="SNF-like"/>
    <property type="match status" value="1"/>
</dbReference>
<feature type="transmembrane region" description="Helical" evidence="9">
    <location>
        <begin position="87"/>
        <end position="104"/>
    </location>
</feature>
<protein>
    <recommendedName>
        <fullName evidence="12">Sodium:neurotransmitter symporter family protein</fullName>
    </recommendedName>
</protein>
<dbReference type="PROSITE" id="PS50267">
    <property type="entry name" value="NA_NEUROTRAN_SYMP_3"/>
    <property type="match status" value="1"/>
</dbReference>
<keyword evidence="3 9" id="KW-0812">Transmembrane</keyword>
<dbReference type="PANTHER" id="PTHR11616">
    <property type="entry name" value="SODIUM/CHLORIDE DEPENDENT TRANSPORTER"/>
    <property type="match status" value="1"/>
</dbReference>
<dbReference type="STRING" id="29170.A0A368GZW3"/>
<evidence type="ECO:0000256" key="5">
    <source>
        <dbReference type="ARBA" id="ARBA00022989"/>
    </source>
</evidence>
<evidence type="ECO:0000256" key="2">
    <source>
        <dbReference type="ARBA" id="ARBA00022448"/>
    </source>
</evidence>
<keyword evidence="2" id="KW-0813">Transport</keyword>